<evidence type="ECO:0000313" key="2">
    <source>
        <dbReference type="Proteomes" id="UP000254293"/>
    </source>
</evidence>
<dbReference type="Proteomes" id="UP000254293">
    <property type="component" value="Unassembled WGS sequence"/>
</dbReference>
<gene>
    <name evidence="1" type="ORF">NCTC13336_01243</name>
</gene>
<proteinExistence type="predicted"/>
<dbReference type="RefSeq" id="WP_147286599.1">
    <property type="nucleotide sequence ID" value="NZ_CP091516.1"/>
</dbReference>
<name>A0A377R060_9NEIS</name>
<protein>
    <submittedName>
        <fullName evidence="1">Uncharacterized protein</fullName>
    </submittedName>
</protein>
<dbReference type="OrthoDB" id="8613169at2"/>
<sequence>MNVVEIKFVTNVQNKQKSITVIKPIREILGMLEDIDSHNLVIEVASAKGSKAVVTQTTSGGETKVSDFSDHIECGELVTVTIRKL</sequence>
<keyword evidence="2" id="KW-1185">Reference proteome</keyword>
<evidence type="ECO:0000313" key="1">
    <source>
        <dbReference type="EMBL" id="STR01016.1"/>
    </source>
</evidence>
<reference evidence="1 2" key="1">
    <citation type="submission" date="2018-06" db="EMBL/GenBank/DDBJ databases">
        <authorList>
            <consortium name="Pathogen Informatics"/>
            <person name="Doyle S."/>
        </authorList>
    </citation>
    <scope>NUCLEOTIDE SEQUENCE [LARGE SCALE GENOMIC DNA]</scope>
    <source>
        <strain evidence="1 2">NCTC13336</strain>
    </source>
</reference>
<dbReference type="AlphaFoldDB" id="A0A377R060"/>
<dbReference type="EMBL" id="UGJJ01000001">
    <property type="protein sequence ID" value="STR01016.1"/>
    <property type="molecule type" value="Genomic_DNA"/>
</dbReference>
<accession>A0A377R060</accession>
<organism evidence="1 2">
    <name type="scientific">Kingella potus</name>
    <dbReference type="NCBI Taxonomy" id="265175"/>
    <lineage>
        <taxon>Bacteria</taxon>
        <taxon>Pseudomonadati</taxon>
        <taxon>Pseudomonadota</taxon>
        <taxon>Betaproteobacteria</taxon>
        <taxon>Neisseriales</taxon>
        <taxon>Neisseriaceae</taxon>
        <taxon>Kingella</taxon>
    </lineage>
</organism>